<dbReference type="GO" id="GO:0005975">
    <property type="term" value="P:carbohydrate metabolic process"/>
    <property type="evidence" value="ECO:0007669"/>
    <property type="project" value="InterPro"/>
</dbReference>
<dbReference type="RefSeq" id="WP_006871979.1">
    <property type="nucleotide sequence ID" value="NZ_JH413843.1"/>
</dbReference>
<evidence type="ECO:0000313" key="6">
    <source>
        <dbReference type="EMBL" id="EHL29804.1"/>
    </source>
</evidence>
<dbReference type="CDD" id="cd10807">
    <property type="entry name" value="YdjC_like_3"/>
    <property type="match status" value="1"/>
</dbReference>
<dbReference type="HOGENOM" id="CLU_064244_3_0_6"/>
<gene>
    <name evidence="6" type="ORF">LDG_8095</name>
</gene>
<dbReference type="Gene3D" id="3.20.20.370">
    <property type="entry name" value="Glycoside hydrolase/deacetylase"/>
    <property type="match status" value="1"/>
</dbReference>
<reference evidence="6 7" key="1">
    <citation type="journal article" date="2011" name="BMC Genomics">
        <title>Insight into cross-talk between intra-amoebal pathogens.</title>
        <authorList>
            <person name="Gimenez G."/>
            <person name="Bertelli C."/>
            <person name="Moliner C."/>
            <person name="Robert C."/>
            <person name="Raoult D."/>
            <person name="Fournier P.E."/>
            <person name="Greub G."/>
        </authorList>
    </citation>
    <scope>NUCLEOTIDE SEQUENCE [LARGE SCALE GENOMIC DNA]</scope>
    <source>
        <strain evidence="6 7">LLAP12</strain>
    </source>
</reference>
<name>G9ES23_9GAMM</name>
<dbReference type="SUPFAM" id="SSF88713">
    <property type="entry name" value="Glycoside hydrolase/deacetylase"/>
    <property type="match status" value="1"/>
</dbReference>
<evidence type="ECO:0000256" key="2">
    <source>
        <dbReference type="ARBA" id="ARBA00022723"/>
    </source>
</evidence>
<dbReference type="OrthoDB" id="5295855at2"/>
<keyword evidence="4" id="KW-0460">Magnesium</keyword>
<protein>
    <recommendedName>
        <fullName evidence="8">Cellobiose phosphorylase</fullName>
    </recommendedName>
</protein>
<proteinExistence type="predicted"/>
<dbReference type="GO" id="GO:0046872">
    <property type="term" value="F:metal ion binding"/>
    <property type="evidence" value="ECO:0007669"/>
    <property type="project" value="UniProtKB-KW"/>
</dbReference>
<evidence type="ECO:0000256" key="5">
    <source>
        <dbReference type="ARBA" id="ARBA00023277"/>
    </source>
</evidence>
<dbReference type="InterPro" id="IPR011330">
    <property type="entry name" value="Glyco_hydro/deAcase_b/a-brl"/>
</dbReference>
<evidence type="ECO:0000256" key="1">
    <source>
        <dbReference type="ARBA" id="ARBA00001946"/>
    </source>
</evidence>
<dbReference type="GO" id="GO:0019213">
    <property type="term" value="F:deacetylase activity"/>
    <property type="evidence" value="ECO:0007669"/>
    <property type="project" value="TreeGrafter"/>
</dbReference>
<evidence type="ECO:0000256" key="4">
    <source>
        <dbReference type="ARBA" id="ARBA00022842"/>
    </source>
</evidence>
<dbReference type="PANTHER" id="PTHR31609:SF1">
    <property type="entry name" value="CARBOHYDRATE DEACETYLASE"/>
    <property type="match status" value="1"/>
</dbReference>
<accession>G9ES23</accession>
<keyword evidence="3" id="KW-0378">Hydrolase</keyword>
<dbReference type="STRING" id="658187.LDG_8095"/>
<dbReference type="InterPro" id="IPR006879">
    <property type="entry name" value="YdjC-like"/>
</dbReference>
<keyword evidence="2" id="KW-0479">Metal-binding</keyword>
<organism evidence="6 7">
    <name type="scientific">Legionella drancourtii LLAP12</name>
    <dbReference type="NCBI Taxonomy" id="658187"/>
    <lineage>
        <taxon>Bacteria</taxon>
        <taxon>Pseudomonadati</taxon>
        <taxon>Pseudomonadota</taxon>
        <taxon>Gammaproteobacteria</taxon>
        <taxon>Legionellales</taxon>
        <taxon>Legionellaceae</taxon>
        <taxon>Legionella</taxon>
    </lineage>
</organism>
<dbReference type="AlphaFoldDB" id="G9ES23"/>
<dbReference type="EMBL" id="JH413843">
    <property type="protein sequence ID" value="EHL29804.1"/>
    <property type="molecule type" value="Genomic_DNA"/>
</dbReference>
<dbReference type="FunCoup" id="G9ES23">
    <property type="interactions" value="16"/>
</dbReference>
<dbReference type="PANTHER" id="PTHR31609">
    <property type="entry name" value="YDJC DEACETYLASE FAMILY MEMBER"/>
    <property type="match status" value="1"/>
</dbReference>
<dbReference type="Proteomes" id="UP000002770">
    <property type="component" value="Unassembled WGS sequence"/>
</dbReference>
<dbReference type="InParanoid" id="G9ES23"/>
<sequence>MIALKTIVLCADDFGLNAGVSQGILKLVRMNRLSAVSCMVNMPDFLVHAPELRALKKQVQIGLHFNLTEGTFLSIPGKPCFSLNELLIKTHLASIKLAFIAQEFKQQLEQFVQVIGRFPDFIDGHQHVHQFPRIRQVILDLYEQQLRQHGTSIRATYPTISTQQYTRKAKILALTGGKALRAQLNKASIPHNDYFSGIYDFAPKTNYRFLFRSWLSSLAQCALIMCHPGEASSEPDVIAPTRLIELHYFLSDEFVTDCREYGVQLAGTSDSNVL</sequence>
<dbReference type="Pfam" id="PF04794">
    <property type="entry name" value="YdjC"/>
    <property type="match status" value="1"/>
</dbReference>
<comment type="cofactor">
    <cofactor evidence="1">
        <name>Mg(2+)</name>
        <dbReference type="ChEBI" id="CHEBI:18420"/>
    </cofactor>
</comment>
<evidence type="ECO:0000313" key="7">
    <source>
        <dbReference type="Proteomes" id="UP000002770"/>
    </source>
</evidence>
<evidence type="ECO:0008006" key="8">
    <source>
        <dbReference type="Google" id="ProtNLM"/>
    </source>
</evidence>
<keyword evidence="7" id="KW-1185">Reference proteome</keyword>
<evidence type="ECO:0000256" key="3">
    <source>
        <dbReference type="ARBA" id="ARBA00022801"/>
    </source>
</evidence>
<keyword evidence="5" id="KW-0119">Carbohydrate metabolism</keyword>
<dbReference type="eggNOG" id="COG3394">
    <property type="taxonomic scope" value="Bacteria"/>
</dbReference>
<dbReference type="GO" id="GO:0016787">
    <property type="term" value="F:hydrolase activity"/>
    <property type="evidence" value="ECO:0007669"/>
    <property type="project" value="UniProtKB-KW"/>
</dbReference>